<evidence type="ECO:0000256" key="6">
    <source>
        <dbReference type="RuleBase" id="RU361185"/>
    </source>
</evidence>
<dbReference type="Gene3D" id="2.60.40.1760">
    <property type="entry name" value="glycosyl hydrolase (family 31)"/>
    <property type="match status" value="1"/>
</dbReference>
<dbReference type="Pfam" id="PF01055">
    <property type="entry name" value="Glyco_hydro_31_2nd"/>
    <property type="match status" value="1"/>
</dbReference>
<evidence type="ECO:0000256" key="4">
    <source>
        <dbReference type="ARBA" id="ARBA00052064"/>
    </source>
</evidence>
<organism evidence="10 11">
    <name type="scientific">Cylindrobasidium torrendii FP15055 ss-10</name>
    <dbReference type="NCBI Taxonomy" id="1314674"/>
    <lineage>
        <taxon>Eukaryota</taxon>
        <taxon>Fungi</taxon>
        <taxon>Dikarya</taxon>
        <taxon>Basidiomycota</taxon>
        <taxon>Agaricomycotina</taxon>
        <taxon>Agaricomycetes</taxon>
        <taxon>Agaricomycetidae</taxon>
        <taxon>Agaricales</taxon>
        <taxon>Marasmiineae</taxon>
        <taxon>Physalacriaceae</taxon>
        <taxon>Cylindrobasidium</taxon>
    </lineage>
</organism>
<dbReference type="OrthoDB" id="1334205at2759"/>
<dbReference type="InterPro" id="IPR050985">
    <property type="entry name" value="Alpha-glycosidase_related"/>
</dbReference>
<dbReference type="Pfam" id="PF21365">
    <property type="entry name" value="Glyco_hydro_31_3rd"/>
    <property type="match status" value="1"/>
</dbReference>
<dbReference type="EMBL" id="KN880459">
    <property type="protein sequence ID" value="KIY71079.1"/>
    <property type="molecule type" value="Genomic_DNA"/>
</dbReference>
<dbReference type="GO" id="GO:0030246">
    <property type="term" value="F:carbohydrate binding"/>
    <property type="evidence" value="ECO:0007669"/>
    <property type="project" value="InterPro"/>
</dbReference>
<accession>A0A0D7BLQ4</accession>
<dbReference type="AlphaFoldDB" id="A0A0D7BLQ4"/>
<dbReference type="InterPro" id="IPR011013">
    <property type="entry name" value="Gal_mutarotase_sf_dom"/>
</dbReference>
<reference evidence="10 11" key="1">
    <citation type="journal article" date="2015" name="Fungal Genet. Biol.">
        <title>Evolution of novel wood decay mechanisms in Agaricales revealed by the genome sequences of Fistulina hepatica and Cylindrobasidium torrendii.</title>
        <authorList>
            <person name="Floudas D."/>
            <person name="Held B.W."/>
            <person name="Riley R."/>
            <person name="Nagy L.G."/>
            <person name="Koehler G."/>
            <person name="Ransdell A.S."/>
            <person name="Younus H."/>
            <person name="Chow J."/>
            <person name="Chiniquy J."/>
            <person name="Lipzen A."/>
            <person name="Tritt A."/>
            <person name="Sun H."/>
            <person name="Haridas S."/>
            <person name="LaButti K."/>
            <person name="Ohm R.A."/>
            <person name="Kues U."/>
            <person name="Blanchette R.A."/>
            <person name="Grigoriev I.V."/>
            <person name="Minto R.E."/>
            <person name="Hibbett D.S."/>
        </authorList>
    </citation>
    <scope>NUCLEOTIDE SEQUENCE [LARGE SCALE GENOMIC DNA]</scope>
    <source>
        <strain evidence="10 11">FP15055 ss-10</strain>
    </source>
</reference>
<dbReference type="Gene3D" id="3.20.20.80">
    <property type="entry name" value="Glycosidases"/>
    <property type="match status" value="1"/>
</dbReference>
<dbReference type="InterPro" id="IPR000322">
    <property type="entry name" value="Glyco_hydro_31_TIM"/>
</dbReference>
<dbReference type="CDD" id="cd14752">
    <property type="entry name" value="GH31_N"/>
    <property type="match status" value="1"/>
</dbReference>
<feature type="domain" description="Glycosyl hydrolase family 31 C-terminal" evidence="9">
    <location>
        <begin position="625"/>
        <end position="710"/>
    </location>
</feature>
<dbReference type="SUPFAM" id="SSF51011">
    <property type="entry name" value="Glycosyl hydrolase domain"/>
    <property type="match status" value="1"/>
</dbReference>
<comment type="catalytic activity">
    <reaction evidence="4">
        <text>Hydrolysis of terminal, non-reducing alpha-D-xylose residues with release of alpha-D-xylose.</text>
        <dbReference type="EC" id="3.2.1.177"/>
    </reaction>
</comment>
<proteinExistence type="inferred from homology"/>
<dbReference type="Proteomes" id="UP000054007">
    <property type="component" value="Unassembled WGS sequence"/>
</dbReference>
<comment type="similarity">
    <text evidence="1 6">Belongs to the glycosyl hydrolase 31 family.</text>
</comment>
<dbReference type="InterPro" id="IPR048395">
    <property type="entry name" value="Glyco_hydro_31_C"/>
</dbReference>
<evidence type="ECO:0000256" key="1">
    <source>
        <dbReference type="ARBA" id="ARBA00007806"/>
    </source>
</evidence>
<dbReference type="PANTHER" id="PTHR43053">
    <property type="entry name" value="GLYCOSIDASE FAMILY 31"/>
    <property type="match status" value="1"/>
</dbReference>
<dbReference type="GO" id="GO:0005975">
    <property type="term" value="P:carbohydrate metabolic process"/>
    <property type="evidence" value="ECO:0007669"/>
    <property type="project" value="InterPro"/>
</dbReference>
<dbReference type="GO" id="GO:0061634">
    <property type="term" value="F:alpha-D-xyloside xylohydrolase"/>
    <property type="evidence" value="ECO:0007669"/>
    <property type="project" value="UniProtKB-EC"/>
</dbReference>
<dbReference type="InterPro" id="IPR025887">
    <property type="entry name" value="Glyco_hydro_31_N_dom"/>
</dbReference>
<dbReference type="STRING" id="1314674.A0A0D7BLQ4"/>
<dbReference type="Gene3D" id="2.60.40.1180">
    <property type="entry name" value="Golgi alpha-mannosidase II"/>
    <property type="match status" value="1"/>
</dbReference>
<dbReference type="EC" id="3.2.1.177" evidence="5"/>
<evidence type="ECO:0000313" key="10">
    <source>
        <dbReference type="EMBL" id="KIY71079.1"/>
    </source>
</evidence>
<dbReference type="SUPFAM" id="SSF74650">
    <property type="entry name" value="Galactose mutarotase-like"/>
    <property type="match status" value="1"/>
</dbReference>
<dbReference type="CDD" id="cd06593">
    <property type="entry name" value="GH31_xylosidase_YicI"/>
    <property type="match status" value="1"/>
</dbReference>
<dbReference type="NCBIfam" id="NF007940">
    <property type="entry name" value="PRK10658.1"/>
    <property type="match status" value="1"/>
</dbReference>
<keyword evidence="2 6" id="KW-0378">Hydrolase</keyword>
<evidence type="ECO:0000313" key="11">
    <source>
        <dbReference type="Proteomes" id="UP000054007"/>
    </source>
</evidence>
<evidence type="ECO:0000256" key="2">
    <source>
        <dbReference type="ARBA" id="ARBA00022801"/>
    </source>
</evidence>
<dbReference type="SUPFAM" id="SSF51445">
    <property type="entry name" value="(Trans)glycosidases"/>
    <property type="match status" value="1"/>
</dbReference>
<name>A0A0D7BLQ4_9AGAR</name>
<gene>
    <name evidence="10" type="ORF">CYLTODRAFT_419216</name>
</gene>
<protein>
    <recommendedName>
        <fullName evidence="5">alpha-D-xyloside xylohydrolase</fullName>
        <ecNumber evidence="5">3.2.1.177</ecNumber>
    </recommendedName>
</protein>
<feature type="domain" description="Glycoside hydrolase family 31 TIM barrel" evidence="7">
    <location>
        <begin position="299"/>
        <end position="616"/>
    </location>
</feature>
<feature type="domain" description="Glycoside hydrolase family 31 N-terminal" evidence="8">
    <location>
        <begin position="84"/>
        <end position="256"/>
    </location>
</feature>
<evidence type="ECO:0000259" key="7">
    <source>
        <dbReference type="Pfam" id="PF01055"/>
    </source>
</evidence>
<dbReference type="PANTHER" id="PTHR43053:SF4">
    <property type="entry name" value="MYOGENESIS-REGULATING GLYCOSIDASE"/>
    <property type="match status" value="1"/>
</dbReference>
<dbReference type="Pfam" id="PF13802">
    <property type="entry name" value="Gal_mutarotas_2"/>
    <property type="match status" value="1"/>
</dbReference>
<dbReference type="InterPro" id="IPR013780">
    <property type="entry name" value="Glyco_hydro_b"/>
</dbReference>
<keyword evidence="3 6" id="KW-0326">Glycosidase</keyword>
<dbReference type="FunFam" id="3.20.20.80:FF:000053">
    <property type="entry name" value="Alpha-xylosidase YicI"/>
    <property type="match status" value="1"/>
</dbReference>
<evidence type="ECO:0000256" key="3">
    <source>
        <dbReference type="ARBA" id="ARBA00023295"/>
    </source>
</evidence>
<dbReference type="InterPro" id="IPR017853">
    <property type="entry name" value="GH"/>
</dbReference>
<evidence type="ECO:0000259" key="8">
    <source>
        <dbReference type="Pfam" id="PF13802"/>
    </source>
</evidence>
<evidence type="ECO:0000259" key="9">
    <source>
        <dbReference type="Pfam" id="PF21365"/>
    </source>
</evidence>
<evidence type="ECO:0000256" key="5">
    <source>
        <dbReference type="ARBA" id="ARBA00066962"/>
    </source>
</evidence>
<sequence>MVKFSTGMWENAPGVVISWATEMVKSEALEDRIRAVATTRKIYHRGDVLNTATITFECSSPMEDVLLLDAYHWKSQKPTLNGPHYEVFPDVDIKALASSRQDGLRTTKTNEQLSLSTNTLSATFDTRPGTFNLDIQSHNVPSPTGITSPSNYLLTKLGWRSVGYVKKDTNLQHPNLNLVDPDKGEMWMTYQFQLSVGEKIYGLGERFGAFAKNGQGIEMWNEDGGTSSELTYKNVPFFLSSRGYGIFVANPGAVSFEVQSERTTRVNISVPFEELSVYIIHGPTPAQILQRYTTITGRPALPPPWTFNLWLTTSFTTSYDEGTVNKFLDGMAERDITLGVFHFDCFWMKGFQWCDFEFDSEYFPDPKGQLARMHEKGLKVCVWINPYIAQESKIFDEGVEGGFFLKKRDGSVWQFDHWQAGMAFVDFTNPDACSWYQSKLKALMDLGVDCFKTDFGERIPTGNVVYFDGSNPEKMHNYYAFLYNKVTFEVVEKHLGKHEAVLFARSATAGCQRFPVHWGGDPMSTFEAMAETLRGGMSLGLSGFGYWAHDIGGFEGTPDVELYKRWFAFGALSSHTRLHGSGSYRVPWVIDATGEADRVLKKFIDLKLSLMPYLYATAIGTHKTGVPMMRPLFVEFPEDPICWTIDTQFMMGSDLLVCPVFNAEGTVQFYVPEGEWYGLIDGKIRTGPRYYTETHDAMGLPILVRPGAVIALGQYEAPSQKNAAYDYAFEPTFLVNPSAGGIVDEALVPLPDFKRVGEMAAVLRIYGTADSVQSEVVEGRIRGKKYALRVIGASGGVAESLCAL</sequence>
<keyword evidence="11" id="KW-1185">Reference proteome</keyword>